<feature type="transmembrane region" description="Helical" evidence="1">
    <location>
        <begin position="243"/>
        <end position="263"/>
    </location>
</feature>
<feature type="transmembrane region" description="Helical" evidence="1">
    <location>
        <begin position="6"/>
        <end position="26"/>
    </location>
</feature>
<feature type="transmembrane region" description="Helical" evidence="1">
    <location>
        <begin position="374"/>
        <end position="395"/>
    </location>
</feature>
<feature type="transmembrane region" description="Helical" evidence="1">
    <location>
        <begin position="60"/>
        <end position="81"/>
    </location>
</feature>
<dbReference type="InterPro" id="IPR046671">
    <property type="entry name" value="DUF6541"/>
</dbReference>
<feature type="transmembrane region" description="Helical" evidence="1">
    <location>
        <begin position="293"/>
        <end position="313"/>
    </location>
</feature>
<evidence type="ECO:0000313" key="2">
    <source>
        <dbReference type="EMBL" id="UWX96299.1"/>
    </source>
</evidence>
<dbReference type="Proteomes" id="UP001059859">
    <property type="component" value="Chromosome"/>
</dbReference>
<sequence length="654" mass="69448">MTWISVTPQIIAALSIILVPGGLLAFAGFRLRWLAALAVAPVLSVSLVTVAAVAADLAGIPWSLLPVAVLTVLATAVTAGLRFIWTRRGTAPAAAADPAIHLVEAAAVLGAAWLVGRRLIFAFGHPENFSQTFDNIFHLNAIRYIAETGSASSFSVGGMTGIGFYPAGWHGLVSLVNSLAASPIPVSVNTVNLVIGAVVWPLGCIFLVQQIAGRKAVPTLIAAVLSGAFGAFPLLLVDFGVLYPNFLGVSLIPAVLGILISVLGLARRTYSLRLMWLLLILAVPGLGLGHPSAFLAVTAFSVPLVIAAVIRRVRIEYSNARAVRAWLYILAFVVYAVGVVMLWNAVRPEEDTLIWSPYQTQAQAMGEVLASAPLLSAVSWGVLVLSLFGFAALILRRAPWWTAGIYLIGGFLYVVATGAPDGDFRDLITGGWYTDNSRLAALLPVVILPVAAVGGTLIVEGLDKALWRPAVTWMSARGWRADMVRGATAAALLLMVLAATASTQTENVRNAARSAATNYLLVEGAPLVSRDEYELMERLDEEVEEGARIVGNPWTGSSLVYALAGHRPMQLHTIAALGPEEDEIYADLRNALTDPEVCPALEAEQVGYVLDFGDQEIHGRTHPYPGLEDLESSGAVELVDSEGEAKLYRITACG</sequence>
<feature type="transmembrane region" description="Helical" evidence="1">
    <location>
        <begin position="400"/>
        <end position="419"/>
    </location>
</feature>
<reference evidence="2" key="1">
    <citation type="submission" date="2022-09" db="EMBL/GenBank/DDBJ databases">
        <title>Novel species in genus Arthrobacter.</title>
        <authorList>
            <person name="Liu Y."/>
        </authorList>
    </citation>
    <scope>NUCLEOTIDE SEQUENCE</scope>
    <source>
        <strain evidence="2">Zg-Y815</strain>
    </source>
</reference>
<evidence type="ECO:0000256" key="1">
    <source>
        <dbReference type="SAM" id="Phobius"/>
    </source>
</evidence>
<gene>
    <name evidence="2" type="ORF">N2K95_11560</name>
</gene>
<accession>A0ABY5YPP5</accession>
<dbReference type="EMBL" id="CP104275">
    <property type="protein sequence ID" value="UWX96299.1"/>
    <property type="molecule type" value="Genomic_DNA"/>
</dbReference>
<evidence type="ECO:0000313" key="3">
    <source>
        <dbReference type="Proteomes" id="UP001059859"/>
    </source>
</evidence>
<feature type="transmembrane region" description="Helical" evidence="1">
    <location>
        <begin position="439"/>
        <end position="462"/>
    </location>
</feature>
<protein>
    <submittedName>
        <fullName evidence="2">Uncharacterized protein</fullName>
    </submittedName>
</protein>
<feature type="transmembrane region" description="Helical" evidence="1">
    <location>
        <begin position="220"/>
        <end position="237"/>
    </location>
</feature>
<feature type="transmembrane region" description="Helical" evidence="1">
    <location>
        <begin position="483"/>
        <end position="501"/>
    </location>
</feature>
<keyword evidence="1" id="KW-1133">Transmembrane helix</keyword>
<proteinExistence type="predicted"/>
<organism evidence="2 3">
    <name type="scientific">Arthrobacter zhaoxinii</name>
    <dbReference type="NCBI Taxonomy" id="2964616"/>
    <lineage>
        <taxon>Bacteria</taxon>
        <taxon>Bacillati</taxon>
        <taxon>Actinomycetota</taxon>
        <taxon>Actinomycetes</taxon>
        <taxon>Micrococcales</taxon>
        <taxon>Micrococcaceae</taxon>
        <taxon>Arthrobacter</taxon>
    </lineage>
</organism>
<keyword evidence="1" id="KW-0812">Transmembrane</keyword>
<feature type="transmembrane region" description="Helical" evidence="1">
    <location>
        <begin position="325"/>
        <end position="346"/>
    </location>
</feature>
<dbReference type="Pfam" id="PF20176">
    <property type="entry name" value="DUF6541"/>
    <property type="match status" value="1"/>
</dbReference>
<feature type="transmembrane region" description="Helical" evidence="1">
    <location>
        <begin position="33"/>
        <end position="54"/>
    </location>
</feature>
<feature type="transmembrane region" description="Helical" evidence="1">
    <location>
        <begin position="190"/>
        <end position="208"/>
    </location>
</feature>
<keyword evidence="1" id="KW-0472">Membrane</keyword>
<name>A0ABY5YPP5_9MICC</name>
<feature type="transmembrane region" description="Helical" evidence="1">
    <location>
        <begin position="270"/>
        <end position="287"/>
    </location>
</feature>
<keyword evidence="3" id="KW-1185">Reference proteome</keyword>
<dbReference type="RefSeq" id="WP_260651671.1">
    <property type="nucleotide sequence ID" value="NZ_CP104275.1"/>
</dbReference>